<organism evidence="3 4">
    <name type="scientific">Ziziphus jujuba witches'-broom phytoplasma</name>
    <dbReference type="NCBI Taxonomy" id="135727"/>
    <lineage>
        <taxon>Bacteria</taxon>
        <taxon>Bacillati</taxon>
        <taxon>Mycoplasmatota</taxon>
        <taxon>Mollicutes</taxon>
        <taxon>Acholeplasmatales</taxon>
        <taxon>Acholeplasmataceae</taxon>
        <taxon>Candidatus Phytoplasma</taxon>
        <taxon>16SrV (Elm yellows group)</taxon>
    </lineage>
</organism>
<proteinExistence type="predicted"/>
<keyword evidence="2" id="KW-1133">Transmembrane helix</keyword>
<keyword evidence="2" id="KW-0472">Membrane</keyword>
<evidence type="ECO:0000256" key="2">
    <source>
        <dbReference type="SAM" id="Phobius"/>
    </source>
</evidence>
<dbReference type="Proteomes" id="UP000272462">
    <property type="component" value="Chromosome"/>
</dbReference>
<feature type="transmembrane region" description="Helical" evidence="2">
    <location>
        <begin position="188"/>
        <end position="212"/>
    </location>
</feature>
<sequence length="315" mass="36480">MKPNSSKLDFKKISELIFFIGSFFMSGFVGVILIVSSINCDGLVSKFLFDYICIFVFLCFITFFIHITKFKNNKIHSWVNLITLITGCMSYIKHSPAIATNNDLFYNRTNPFSYLYRLLILILPFLFIFYYLCLAKDVPPSKKKIFVIVCYPLIYIISKTLILDIFIHESIKWKGIGSLGMGNKTSDIIFNILQLYSRFLLLIPCVLGILFMKKEILNKEKIHLILVYIGCGLVALSFGGFWYPFPFKQNVMKRLFKGTEVYNFLEHLSNYNEKPNNNSSSDHSTGSSYGTPSYSTGYKEERKKSKIFFKNILKR</sequence>
<evidence type="ECO:0000313" key="3">
    <source>
        <dbReference type="EMBL" id="AYJ01441.1"/>
    </source>
</evidence>
<dbReference type="RefSeq" id="WP_121464154.1">
    <property type="nucleotide sequence ID" value="NZ_CP025121.1"/>
</dbReference>
<keyword evidence="2" id="KW-0812">Transmembrane</keyword>
<accession>A0A660HN21</accession>
<dbReference type="KEGG" id="pzi:CWO85_02975"/>
<dbReference type="EMBL" id="CP025121">
    <property type="protein sequence ID" value="AYJ01441.1"/>
    <property type="molecule type" value="Genomic_DNA"/>
</dbReference>
<feature type="transmembrane region" description="Helical" evidence="2">
    <location>
        <begin position="145"/>
        <end position="168"/>
    </location>
</feature>
<evidence type="ECO:0000313" key="4">
    <source>
        <dbReference type="Proteomes" id="UP000272462"/>
    </source>
</evidence>
<feature type="transmembrane region" description="Helical" evidence="2">
    <location>
        <begin position="114"/>
        <end position="133"/>
    </location>
</feature>
<feature type="transmembrane region" description="Helical" evidence="2">
    <location>
        <begin position="16"/>
        <end position="35"/>
    </location>
</feature>
<keyword evidence="4" id="KW-1185">Reference proteome</keyword>
<feature type="transmembrane region" description="Helical" evidence="2">
    <location>
        <begin position="77"/>
        <end position="94"/>
    </location>
</feature>
<name>A0A660HN21_ZIZJU</name>
<feature type="transmembrane region" description="Helical" evidence="2">
    <location>
        <begin position="224"/>
        <end position="245"/>
    </location>
</feature>
<feature type="region of interest" description="Disordered" evidence="1">
    <location>
        <begin position="275"/>
        <end position="297"/>
    </location>
</feature>
<feature type="transmembrane region" description="Helical" evidence="2">
    <location>
        <begin position="47"/>
        <end position="65"/>
    </location>
</feature>
<dbReference type="AlphaFoldDB" id="A0A660HN21"/>
<gene>
    <name evidence="3" type="ORF">CWO85_02975</name>
</gene>
<reference evidence="3 4" key="1">
    <citation type="journal article" date="2018" name="BMC Genomics">
        <title>Comparative genome analysis of jujube witches'-broom Phytoplasma, an obligate pathogen that causes jujube witches'-broom disease.</title>
        <authorList>
            <person name="Wang J."/>
            <person name="Song L."/>
            <person name="Jiao Q."/>
            <person name="Yang S."/>
            <person name="Gao R."/>
            <person name="Lu X."/>
            <person name="Zhou G."/>
        </authorList>
    </citation>
    <scope>NUCLEOTIDE SEQUENCE [LARGE SCALE GENOMIC DNA]</scope>
    <source>
        <strain evidence="3">Jwb-nky</strain>
    </source>
</reference>
<protein>
    <submittedName>
        <fullName evidence="3">Uncharacterized protein</fullName>
    </submittedName>
</protein>
<dbReference type="OrthoDB" id="10014149at2"/>
<feature type="compositionally biased region" description="Low complexity" evidence="1">
    <location>
        <begin position="276"/>
        <end position="297"/>
    </location>
</feature>
<evidence type="ECO:0000256" key="1">
    <source>
        <dbReference type="SAM" id="MobiDB-lite"/>
    </source>
</evidence>